<feature type="domain" description="Mur ligase N-terminal catalytic" evidence="12">
    <location>
        <begin position="28"/>
        <end position="93"/>
    </location>
</feature>
<dbReference type="InterPro" id="IPR051046">
    <property type="entry name" value="MurCDEF_CellWall_CoF430Synth"/>
</dbReference>
<dbReference type="Gene3D" id="3.40.1390.10">
    <property type="entry name" value="MurE/MurF, N-terminal domain"/>
    <property type="match status" value="1"/>
</dbReference>
<proteinExistence type="inferred from homology"/>
<organism evidence="15 16">
    <name type="scientific">Candidatus Desulfovibrio kirbyi</name>
    <dbReference type="NCBI Taxonomy" id="2696086"/>
    <lineage>
        <taxon>Bacteria</taxon>
        <taxon>Pseudomonadati</taxon>
        <taxon>Thermodesulfobacteriota</taxon>
        <taxon>Desulfovibrionia</taxon>
        <taxon>Desulfovibrionales</taxon>
        <taxon>Desulfovibrionaceae</taxon>
        <taxon>Desulfovibrio</taxon>
    </lineage>
</organism>
<dbReference type="Gene3D" id="3.40.1190.10">
    <property type="entry name" value="Mur-like, catalytic domain"/>
    <property type="match status" value="1"/>
</dbReference>
<dbReference type="HAMAP" id="MF_02019">
    <property type="entry name" value="MurF"/>
    <property type="match status" value="1"/>
</dbReference>
<evidence type="ECO:0000259" key="13">
    <source>
        <dbReference type="Pfam" id="PF02875"/>
    </source>
</evidence>
<dbReference type="Pfam" id="PF02875">
    <property type="entry name" value="Mur_ligase_C"/>
    <property type="match status" value="1"/>
</dbReference>
<evidence type="ECO:0000256" key="11">
    <source>
        <dbReference type="RuleBase" id="RU004136"/>
    </source>
</evidence>
<feature type="domain" description="Mur ligase C-terminal" evidence="13">
    <location>
        <begin position="317"/>
        <end position="448"/>
    </location>
</feature>
<dbReference type="InterPro" id="IPR005863">
    <property type="entry name" value="UDP-N-AcMur_synth"/>
</dbReference>
<dbReference type="SUPFAM" id="SSF63418">
    <property type="entry name" value="MurE/MurF N-terminal domain"/>
    <property type="match status" value="1"/>
</dbReference>
<dbReference type="Gene3D" id="3.90.190.20">
    <property type="entry name" value="Mur ligase, C-terminal domain"/>
    <property type="match status" value="1"/>
</dbReference>
<evidence type="ECO:0000259" key="12">
    <source>
        <dbReference type="Pfam" id="PF01225"/>
    </source>
</evidence>
<keyword evidence="5 10" id="KW-0067">ATP-binding</keyword>
<keyword evidence="7 10" id="KW-0573">Peptidoglycan synthesis</keyword>
<sequence>MRLTYNEIAELLCLAHIVEDRYLTCAATDSREVVPGALFVCVPGSRVDGHDFARDAEDAGASALLASRQVSGINAPVLYVADTVKALGRIAAFWREKTRARVVGVTGTAGKTTVKELLARVLAVRGKTARNAMNYNNQIGMPRAVLSADGDEDFWVMETGISRAGDMEELARILRPNIGIVLNVGAGHLEGLGEKGVAWHKTRLLSYLRDNGNTQCLGLVSADYPDLAREAKKSGAPVRFFSVADQRAPYYGRYEGRTGGYGRYRLKLQGEECDVRAPFYGEYGAENAIAVAAAAHLLGLTTGEIAEGFAQAALEGRFTTSRLGIWEIIDDTYNANPLSVRKMLAASLEAAEGKTFVPVLGEMLELGARAAEEHLALGRHLAELCPAAVLWKGGHAEDVRRGLHDGGYDCPWYTVNGSAALLAAWNELLAMPAVGGTQGGVVLFKGSRGNRLEELLAAFQAGMRQNICNAEVGERADVL</sequence>
<feature type="binding site" evidence="10">
    <location>
        <begin position="107"/>
        <end position="113"/>
    </location>
    <ligand>
        <name>ATP</name>
        <dbReference type="ChEBI" id="CHEBI:30616"/>
    </ligand>
</feature>
<comment type="pathway">
    <text evidence="10 11">Cell wall biogenesis; peptidoglycan biosynthesis.</text>
</comment>
<evidence type="ECO:0000256" key="3">
    <source>
        <dbReference type="ARBA" id="ARBA00022618"/>
    </source>
</evidence>
<dbReference type="Proteomes" id="UP000505077">
    <property type="component" value="Unassembled WGS sequence"/>
</dbReference>
<evidence type="ECO:0000256" key="2">
    <source>
        <dbReference type="ARBA" id="ARBA00022598"/>
    </source>
</evidence>
<gene>
    <name evidence="10 15" type="primary">murF</name>
    <name evidence="15" type="ORF">ZNDK_0250</name>
</gene>
<dbReference type="UniPathway" id="UPA00219"/>
<dbReference type="NCBIfam" id="TIGR01143">
    <property type="entry name" value="murF"/>
    <property type="match status" value="1"/>
</dbReference>
<dbReference type="GO" id="GO:0009252">
    <property type="term" value="P:peptidoglycan biosynthetic process"/>
    <property type="evidence" value="ECO:0007669"/>
    <property type="project" value="UniProtKB-UniRule"/>
</dbReference>
<dbReference type="Pfam" id="PF08245">
    <property type="entry name" value="Mur_ligase_M"/>
    <property type="match status" value="1"/>
</dbReference>
<keyword evidence="8 10" id="KW-0131">Cell cycle</keyword>
<comment type="subcellular location">
    <subcellularLocation>
        <location evidence="10 11">Cytoplasm</location>
    </subcellularLocation>
</comment>
<dbReference type="InterPro" id="IPR035911">
    <property type="entry name" value="MurE/MurF_N"/>
</dbReference>
<keyword evidence="3 10" id="KW-0132">Cell division</keyword>
<evidence type="ECO:0000256" key="9">
    <source>
        <dbReference type="ARBA" id="ARBA00023316"/>
    </source>
</evidence>
<evidence type="ECO:0000259" key="14">
    <source>
        <dbReference type="Pfam" id="PF08245"/>
    </source>
</evidence>
<evidence type="ECO:0000256" key="7">
    <source>
        <dbReference type="ARBA" id="ARBA00022984"/>
    </source>
</evidence>
<dbReference type="GO" id="GO:0008360">
    <property type="term" value="P:regulation of cell shape"/>
    <property type="evidence" value="ECO:0007669"/>
    <property type="project" value="UniProtKB-KW"/>
</dbReference>
<comment type="similarity">
    <text evidence="10">Belongs to the MurCDEF family. MurF subfamily.</text>
</comment>
<protein>
    <recommendedName>
        <fullName evidence="10 11">UDP-N-acetylmuramoyl-tripeptide--D-alanyl-D-alanine ligase</fullName>
        <ecNumber evidence="10 11">6.3.2.10</ecNumber>
    </recommendedName>
    <alternativeName>
        <fullName evidence="10">D-alanyl-D-alanine-adding enzyme</fullName>
    </alternativeName>
</protein>
<dbReference type="SUPFAM" id="SSF53623">
    <property type="entry name" value="MurD-like peptide ligases, catalytic domain"/>
    <property type="match status" value="1"/>
</dbReference>
<dbReference type="GO" id="GO:0005737">
    <property type="term" value="C:cytoplasm"/>
    <property type="evidence" value="ECO:0007669"/>
    <property type="project" value="UniProtKB-SubCell"/>
</dbReference>
<dbReference type="InterPro" id="IPR013221">
    <property type="entry name" value="Mur_ligase_cen"/>
</dbReference>
<dbReference type="InterPro" id="IPR004101">
    <property type="entry name" value="Mur_ligase_C"/>
</dbReference>
<evidence type="ECO:0000256" key="5">
    <source>
        <dbReference type="ARBA" id="ARBA00022840"/>
    </source>
</evidence>
<keyword evidence="6 10" id="KW-0133">Cell shape</keyword>
<dbReference type="InterPro" id="IPR036615">
    <property type="entry name" value="Mur_ligase_C_dom_sf"/>
</dbReference>
<dbReference type="GO" id="GO:0051301">
    <property type="term" value="P:cell division"/>
    <property type="evidence" value="ECO:0007669"/>
    <property type="project" value="UniProtKB-KW"/>
</dbReference>
<dbReference type="EC" id="6.3.2.10" evidence="10 11"/>
<comment type="function">
    <text evidence="10 11">Involved in cell wall formation. Catalyzes the final step in the synthesis of UDP-N-acetylmuramoyl-pentapeptide, the precursor of murein.</text>
</comment>
<keyword evidence="4 10" id="KW-0547">Nucleotide-binding</keyword>
<dbReference type="SUPFAM" id="SSF53244">
    <property type="entry name" value="MurD-like peptide ligases, peptide-binding domain"/>
    <property type="match status" value="1"/>
</dbReference>
<dbReference type="InterPro" id="IPR036565">
    <property type="entry name" value="Mur-like_cat_sf"/>
</dbReference>
<evidence type="ECO:0000313" key="16">
    <source>
        <dbReference type="Proteomes" id="UP000505077"/>
    </source>
</evidence>
<dbReference type="Pfam" id="PF01225">
    <property type="entry name" value="Mur_ligase"/>
    <property type="match status" value="1"/>
</dbReference>
<evidence type="ECO:0000256" key="4">
    <source>
        <dbReference type="ARBA" id="ARBA00022741"/>
    </source>
</evidence>
<dbReference type="PANTHER" id="PTHR43024:SF1">
    <property type="entry name" value="UDP-N-ACETYLMURAMOYL-TRIPEPTIDE--D-ALANYL-D-ALANINE LIGASE"/>
    <property type="match status" value="1"/>
</dbReference>
<name>A0A6L2R4L5_9BACT</name>
<keyword evidence="2 10" id="KW-0436">Ligase</keyword>
<accession>A0A6L2R4L5</accession>
<evidence type="ECO:0000256" key="6">
    <source>
        <dbReference type="ARBA" id="ARBA00022960"/>
    </source>
</evidence>
<dbReference type="GO" id="GO:0071555">
    <property type="term" value="P:cell wall organization"/>
    <property type="evidence" value="ECO:0007669"/>
    <property type="project" value="UniProtKB-KW"/>
</dbReference>
<comment type="catalytic activity">
    <reaction evidence="10 11">
        <text>D-alanyl-D-alanine + UDP-N-acetyl-alpha-D-muramoyl-L-alanyl-gamma-D-glutamyl-meso-2,6-diaminopimelate + ATP = UDP-N-acetyl-alpha-D-muramoyl-L-alanyl-gamma-D-glutamyl-meso-2,6-diaminopimeloyl-D-alanyl-D-alanine + ADP + phosphate + H(+)</text>
        <dbReference type="Rhea" id="RHEA:28374"/>
        <dbReference type="ChEBI" id="CHEBI:15378"/>
        <dbReference type="ChEBI" id="CHEBI:30616"/>
        <dbReference type="ChEBI" id="CHEBI:43474"/>
        <dbReference type="ChEBI" id="CHEBI:57822"/>
        <dbReference type="ChEBI" id="CHEBI:61386"/>
        <dbReference type="ChEBI" id="CHEBI:83905"/>
        <dbReference type="ChEBI" id="CHEBI:456216"/>
        <dbReference type="EC" id="6.3.2.10"/>
    </reaction>
</comment>
<comment type="caution">
    <text evidence="15">The sequence shown here is derived from an EMBL/GenBank/DDBJ whole genome shotgun (WGS) entry which is preliminary data.</text>
</comment>
<feature type="domain" description="Mur ligase central" evidence="14">
    <location>
        <begin position="105"/>
        <end position="295"/>
    </location>
</feature>
<dbReference type="AlphaFoldDB" id="A0A6L2R4L5"/>
<evidence type="ECO:0000256" key="10">
    <source>
        <dbReference type="HAMAP-Rule" id="MF_02019"/>
    </source>
</evidence>
<evidence type="ECO:0000256" key="8">
    <source>
        <dbReference type="ARBA" id="ARBA00023306"/>
    </source>
</evidence>
<evidence type="ECO:0000256" key="1">
    <source>
        <dbReference type="ARBA" id="ARBA00022490"/>
    </source>
</evidence>
<dbReference type="EMBL" id="BLLL01000002">
    <property type="protein sequence ID" value="GFH62479.1"/>
    <property type="molecule type" value="Genomic_DNA"/>
</dbReference>
<dbReference type="PANTHER" id="PTHR43024">
    <property type="entry name" value="UDP-N-ACETYLMURAMOYL-TRIPEPTIDE--D-ALANYL-D-ALANINE LIGASE"/>
    <property type="match status" value="1"/>
</dbReference>
<reference evidence="15 16" key="1">
    <citation type="journal article" date="2020" name="ISME J.">
        <title>Parallel Reductive Genome Evolution in Desulfovibrio Ectosymbionts Independently Acquired by Trichonympha Protists in the Termite Gut.</title>
        <authorList>
            <person name="Takeuchi M."/>
            <person name="Kuwahara H."/>
            <person name="Murakami T."/>
            <person name="Takahashi K."/>
            <person name="Kajitani R."/>
            <person name="Toyoda A."/>
            <person name="Itoh T."/>
            <person name="Ohkuma M."/>
            <person name="Hongoh Y."/>
        </authorList>
    </citation>
    <scope>NUCLEOTIDE SEQUENCE [LARGE SCALE GENOMIC DNA]</scope>
    <source>
        <strain evidence="15">ZnDsv-02</strain>
    </source>
</reference>
<keyword evidence="9 10" id="KW-0961">Cell wall biogenesis/degradation</keyword>
<evidence type="ECO:0000313" key="15">
    <source>
        <dbReference type="EMBL" id="GFH62479.1"/>
    </source>
</evidence>
<dbReference type="InterPro" id="IPR000713">
    <property type="entry name" value="Mur_ligase_N"/>
</dbReference>
<keyword evidence="1 10" id="KW-0963">Cytoplasm</keyword>
<dbReference type="GO" id="GO:0005524">
    <property type="term" value="F:ATP binding"/>
    <property type="evidence" value="ECO:0007669"/>
    <property type="project" value="UniProtKB-UniRule"/>
</dbReference>
<dbReference type="GO" id="GO:0047480">
    <property type="term" value="F:UDP-N-acetylmuramoyl-tripeptide-D-alanyl-D-alanine ligase activity"/>
    <property type="evidence" value="ECO:0007669"/>
    <property type="project" value="UniProtKB-UniRule"/>
</dbReference>